<evidence type="ECO:0000313" key="3">
    <source>
        <dbReference type="Proteomes" id="UP001516400"/>
    </source>
</evidence>
<keyword evidence="3" id="KW-1185">Reference proteome</keyword>
<feature type="compositionally biased region" description="Low complexity" evidence="1">
    <location>
        <begin position="135"/>
        <end position="144"/>
    </location>
</feature>
<feature type="compositionally biased region" description="Basic and acidic residues" evidence="1">
    <location>
        <begin position="83"/>
        <end position="98"/>
    </location>
</feature>
<comment type="caution">
    <text evidence="2">The sequence shown here is derived from an EMBL/GenBank/DDBJ whole genome shotgun (WGS) entry which is preliminary data.</text>
</comment>
<proteinExistence type="predicted"/>
<dbReference type="AlphaFoldDB" id="A0ABD2MVY3"/>
<organism evidence="2 3">
    <name type="scientific">Cryptolaemus montrouzieri</name>
    <dbReference type="NCBI Taxonomy" id="559131"/>
    <lineage>
        <taxon>Eukaryota</taxon>
        <taxon>Metazoa</taxon>
        <taxon>Ecdysozoa</taxon>
        <taxon>Arthropoda</taxon>
        <taxon>Hexapoda</taxon>
        <taxon>Insecta</taxon>
        <taxon>Pterygota</taxon>
        <taxon>Neoptera</taxon>
        <taxon>Endopterygota</taxon>
        <taxon>Coleoptera</taxon>
        <taxon>Polyphaga</taxon>
        <taxon>Cucujiformia</taxon>
        <taxon>Coccinelloidea</taxon>
        <taxon>Coccinellidae</taxon>
        <taxon>Scymninae</taxon>
        <taxon>Scymnini</taxon>
        <taxon>Cryptolaemus</taxon>
    </lineage>
</organism>
<feature type="region of interest" description="Disordered" evidence="1">
    <location>
        <begin position="54"/>
        <end position="154"/>
    </location>
</feature>
<feature type="region of interest" description="Disordered" evidence="1">
    <location>
        <begin position="240"/>
        <end position="261"/>
    </location>
</feature>
<reference evidence="2 3" key="1">
    <citation type="journal article" date="2021" name="BMC Biol.">
        <title>Horizontally acquired antibacterial genes associated with adaptive radiation of ladybird beetles.</title>
        <authorList>
            <person name="Li H.S."/>
            <person name="Tang X.F."/>
            <person name="Huang Y.H."/>
            <person name="Xu Z.Y."/>
            <person name="Chen M.L."/>
            <person name="Du X.Y."/>
            <person name="Qiu B.Y."/>
            <person name="Chen P.T."/>
            <person name="Zhang W."/>
            <person name="Slipinski A."/>
            <person name="Escalona H.E."/>
            <person name="Waterhouse R.M."/>
            <person name="Zwick A."/>
            <person name="Pang H."/>
        </authorList>
    </citation>
    <scope>NUCLEOTIDE SEQUENCE [LARGE SCALE GENOMIC DNA]</scope>
    <source>
        <strain evidence="2">SYSU2018</strain>
    </source>
</reference>
<sequence>MYRPHLVYDQKQDGEINVQVRVKDFQVIALLGQDSLAGLGDYDYNYDYSDFTVKPPVSITSTKPPADISTSSKPTEVTPTTTKADEKPSSTLEPEKGDAVISSTGKPLGLLGENKTEEEKLPSGISTTLKEEVISTTEKASSTTKKSEESMKPAADAIPGQIQVQILESPDGYPNFAVRKDASIENHDHEISEKGIDRKCETGYIKDKKGRCRRIRRPQSGIPFDFARLANLASRFRSVDKDGIKHSNNSKARPPIVHHVN</sequence>
<protein>
    <submittedName>
        <fullName evidence="2">Uncharacterized protein</fullName>
    </submittedName>
</protein>
<gene>
    <name evidence="2" type="ORF">HHI36_009383</name>
</gene>
<feature type="compositionally biased region" description="Polar residues" evidence="1">
    <location>
        <begin position="58"/>
        <end position="82"/>
    </location>
</feature>
<evidence type="ECO:0000256" key="1">
    <source>
        <dbReference type="SAM" id="MobiDB-lite"/>
    </source>
</evidence>
<dbReference type="EMBL" id="JABFTP020000021">
    <property type="protein sequence ID" value="KAL3270335.1"/>
    <property type="molecule type" value="Genomic_DNA"/>
</dbReference>
<dbReference type="Proteomes" id="UP001516400">
    <property type="component" value="Unassembled WGS sequence"/>
</dbReference>
<accession>A0ABD2MVY3</accession>
<evidence type="ECO:0000313" key="2">
    <source>
        <dbReference type="EMBL" id="KAL3270335.1"/>
    </source>
</evidence>
<name>A0ABD2MVY3_9CUCU</name>